<evidence type="ECO:0000256" key="1">
    <source>
        <dbReference type="ARBA" id="ARBA00023242"/>
    </source>
</evidence>
<dbReference type="InterPro" id="IPR053187">
    <property type="entry name" value="Notoamide_regulator"/>
</dbReference>
<comment type="caution">
    <text evidence="3">The sequence shown here is derived from an EMBL/GenBank/DDBJ whole genome shotgun (WGS) entry which is preliminary data.</text>
</comment>
<gene>
    <name evidence="3" type="ORF">BKA55DRAFT_526434</name>
</gene>
<dbReference type="OrthoDB" id="426882at2759"/>
<feature type="non-terminal residue" evidence="3">
    <location>
        <position position="1"/>
    </location>
</feature>
<dbReference type="Gene3D" id="4.10.240.10">
    <property type="entry name" value="Zn(2)-C6 fungal-type DNA-binding domain"/>
    <property type="match status" value="1"/>
</dbReference>
<accession>A0A9P9JR59</accession>
<feature type="domain" description="Zn(2)-C6 fungal-type" evidence="2">
    <location>
        <begin position="1"/>
        <end position="24"/>
    </location>
</feature>
<dbReference type="AlphaFoldDB" id="A0A9P9JR59"/>
<evidence type="ECO:0000313" key="3">
    <source>
        <dbReference type="EMBL" id="KAH7230156.1"/>
    </source>
</evidence>
<keyword evidence="1" id="KW-0539">Nucleus</keyword>
<dbReference type="Proteomes" id="UP000720189">
    <property type="component" value="Unassembled WGS sequence"/>
</dbReference>
<dbReference type="PANTHER" id="PTHR47256:SF1">
    <property type="entry name" value="ZN(II)2CYS6 TRANSCRIPTION FACTOR (EUROFUNG)"/>
    <property type="match status" value="1"/>
</dbReference>
<dbReference type="RefSeq" id="XP_046042967.1">
    <property type="nucleotide sequence ID" value="XM_046188839.1"/>
</dbReference>
<dbReference type="InterPro" id="IPR001138">
    <property type="entry name" value="Zn2Cys6_DnaBD"/>
</dbReference>
<keyword evidence="4" id="KW-1185">Reference proteome</keyword>
<protein>
    <recommendedName>
        <fullName evidence="2">Zn(2)-C6 fungal-type domain-containing protein</fullName>
    </recommendedName>
</protein>
<name>A0A9P9JR59_FUSRE</name>
<dbReference type="GeneID" id="70218793"/>
<dbReference type="PANTHER" id="PTHR47256">
    <property type="entry name" value="ZN(II)2CYS6 TRANSCRIPTION FACTOR (EUROFUNG)-RELATED"/>
    <property type="match status" value="1"/>
</dbReference>
<sequence>CNGARPTCSRCREKHIDCVYRQTLEANFRERLKALQVSHPAAVIYRAIQTRPEAEVHEIVRRIRAGADAESIARQLSTADLLLQVQLEPESRSVSLPHP</sequence>
<dbReference type="Pfam" id="PF00172">
    <property type="entry name" value="Zn_clus"/>
    <property type="match status" value="1"/>
</dbReference>
<dbReference type="GO" id="GO:0000981">
    <property type="term" value="F:DNA-binding transcription factor activity, RNA polymerase II-specific"/>
    <property type="evidence" value="ECO:0007669"/>
    <property type="project" value="InterPro"/>
</dbReference>
<dbReference type="EMBL" id="JAGMUX010000023">
    <property type="protein sequence ID" value="KAH7230156.1"/>
    <property type="molecule type" value="Genomic_DNA"/>
</dbReference>
<reference evidence="3" key="1">
    <citation type="journal article" date="2021" name="Nat. Commun.">
        <title>Genetic determinants of endophytism in the Arabidopsis root mycobiome.</title>
        <authorList>
            <person name="Mesny F."/>
            <person name="Miyauchi S."/>
            <person name="Thiergart T."/>
            <person name="Pickel B."/>
            <person name="Atanasova L."/>
            <person name="Karlsson M."/>
            <person name="Huettel B."/>
            <person name="Barry K.W."/>
            <person name="Haridas S."/>
            <person name="Chen C."/>
            <person name="Bauer D."/>
            <person name="Andreopoulos W."/>
            <person name="Pangilinan J."/>
            <person name="LaButti K."/>
            <person name="Riley R."/>
            <person name="Lipzen A."/>
            <person name="Clum A."/>
            <person name="Drula E."/>
            <person name="Henrissat B."/>
            <person name="Kohler A."/>
            <person name="Grigoriev I.V."/>
            <person name="Martin F.M."/>
            <person name="Hacquard S."/>
        </authorList>
    </citation>
    <scope>NUCLEOTIDE SEQUENCE</scope>
    <source>
        <strain evidence="3">MPI-CAGE-AT-0023</strain>
    </source>
</reference>
<evidence type="ECO:0000313" key="4">
    <source>
        <dbReference type="Proteomes" id="UP000720189"/>
    </source>
</evidence>
<dbReference type="GO" id="GO:0008270">
    <property type="term" value="F:zinc ion binding"/>
    <property type="evidence" value="ECO:0007669"/>
    <property type="project" value="InterPro"/>
</dbReference>
<evidence type="ECO:0000259" key="2">
    <source>
        <dbReference type="Pfam" id="PF00172"/>
    </source>
</evidence>
<dbReference type="InterPro" id="IPR036864">
    <property type="entry name" value="Zn2-C6_fun-type_DNA-bd_sf"/>
</dbReference>
<organism evidence="3 4">
    <name type="scientific">Fusarium redolens</name>
    <dbReference type="NCBI Taxonomy" id="48865"/>
    <lineage>
        <taxon>Eukaryota</taxon>
        <taxon>Fungi</taxon>
        <taxon>Dikarya</taxon>
        <taxon>Ascomycota</taxon>
        <taxon>Pezizomycotina</taxon>
        <taxon>Sordariomycetes</taxon>
        <taxon>Hypocreomycetidae</taxon>
        <taxon>Hypocreales</taxon>
        <taxon>Nectriaceae</taxon>
        <taxon>Fusarium</taxon>
        <taxon>Fusarium redolens species complex</taxon>
    </lineage>
</organism>
<proteinExistence type="predicted"/>